<name>G0TVZ4_TRYVY</name>
<reference evidence="2" key="1">
    <citation type="journal article" date="2012" name="Proc. Natl. Acad. Sci. U.S.A.">
        <title>Antigenic diversity is generated by distinct evolutionary mechanisms in African trypanosome species.</title>
        <authorList>
            <person name="Jackson A.P."/>
            <person name="Berry A."/>
            <person name="Aslett M."/>
            <person name="Allison H.C."/>
            <person name="Burton P."/>
            <person name="Vavrova-Anderson J."/>
            <person name="Brown R."/>
            <person name="Browne H."/>
            <person name="Corton N."/>
            <person name="Hauser H."/>
            <person name="Gamble J."/>
            <person name="Gilderthorp R."/>
            <person name="Marcello L."/>
            <person name="McQuillan J."/>
            <person name="Otto T.D."/>
            <person name="Quail M.A."/>
            <person name="Sanders M.J."/>
            <person name="van Tonder A."/>
            <person name="Ginger M.L."/>
            <person name="Field M.C."/>
            <person name="Barry J.D."/>
            <person name="Hertz-Fowler C."/>
            <person name="Berriman M."/>
        </authorList>
    </citation>
    <scope>NUCLEOTIDE SEQUENCE</scope>
    <source>
        <strain evidence="2">Y486</strain>
    </source>
</reference>
<gene>
    <name evidence="2" type="ORF">TVY486_0503110</name>
</gene>
<organism evidence="2">
    <name type="scientific">Trypanosoma vivax (strain Y486)</name>
    <dbReference type="NCBI Taxonomy" id="1055687"/>
    <lineage>
        <taxon>Eukaryota</taxon>
        <taxon>Discoba</taxon>
        <taxon>Euglenozoa</taxon>
        <taxon>Kinetoplastea</taxon>
        <taxon>Metakinetoplastina</taxon>
        <taxon>Trypanosomatida</taxon>
        <taxon>Trypanosomatidae</taxon>
        <taxon>Trypanosoma</taxon>
        <taxon>Duttonella</taxon>
    </lineage>
</organism>
<evidence type="ECO:0000313" key="2">
    <source>
        <dbReference type="EMBL" id="CCC48110.1"/>
    </source>
</evidence>
<dbReference type="AlphaFoldDB" id="G0TVZ4"/>
<sequence>MVSPRSGLTTLLFSYRLVATKRPGGHSVHSAHASRGGAKCCARKAGSEASARFEAHSSKGAAASPTMSMSRFYRISQEHGFGFSHYLYILGESMTLAVLYALHSDLTGMGDSFVWLGALSADQWVDFDRWTDAGPSVFGVRLSPRLLLNYLIANLITYPLYGAQLRFCLATYPLARRMLSSIRSFVPVKRARYSGRQIPKAPSASTAHKAGRLTQ</sequence>
<protein>
    <submittedName>
        <fullName evidence="2">Uncharacterized protein</fullName>
    </submittedName>
</protein>
<accession>G0TVZ4</accession>
<dbReference type="EMBL" id="HE573021">
    <property type="protein sequence ID" value="CCC48110.1"/>
    <property type="molecule type" value="Genomic_DNA"/>
</dbReference>
<proteinExistence type="predicted"/>
<evidence type="ECO:0000256" key="1">
    <source>
        <dbReference type="SAM" id="MobiDB-lite"/>
    </source>
</evidence>
<feature type="region of interest" description="Disordered" evidence="1">
    <location>
        <begin position="196"/>
        <end position="215"/>
    </location>
</feature>
<dbReference type="VEuPathDB" id="TriTrypDB:TvY486_0503110"/>